<reference evidence="4 5" key="1">
    <citation type="submission" date="2024-11" db="EMBL/GenBank/DDBJ databases">
        <title>Chromosome-level genome assembly of the freshwater bivalve Anodonta woodiana.</title>
        <authorList>
            <person name="Chen X."/>
        </authorList>
    </citation>
    <scope>NUCLEOTIDE SEQUENCE [LARGE SCALE GENOMIC DNA]</scope>
    <source>
        <strain evidence="4">MN2024</strain>
        <tissue evidence="4">Gills</tissue>
    </source>
</reference>
<evidence type="ECO:0000256" key="2">
    <source>
        <dbReference type="ARBA" id="ARBA00033753"/>
    </source>
</evidence>
<comment type="similarity">
    <text evidence="2">Belongs to the tRNA methyltransferase O family.</text>
</comment>
<evidence type="ECO:0000259" key="3">
    <source>
        <dbReference type="PROSITE" id="PS51668"/>
    </source>
</evidence>
<dbReference type="InterPro" id="IPR023368">
    <property type="entry name" value="UPF0066_cons_site"/>
</dbReference>
<dbReference type="NCBIfam" id="TIGR00104">
    <property type="entry name" value="tRNA_TsaA"/>
    <property type="match status" value="1"/>
</dbReference>
<keyword evidence="5" id="KW-1185">Reference proteome</keyword>
<accession>A0ABD3W0D1</accession>
<dbReference type="EMBL" id="JBJQND010000009">
    <property type="protein sequence ID" value="KAL3866065.1"/>
    <property type="molecule type" value="Genomic_DNA"/>
</dbReference>
<proteinExistence type="inferred from homology"/>
<dbReference type="PROSITE" id="PS51668">
    <property type="entry name" value="TSAA_2"/>
    <property type="match status" value="1"/>
</dbReference>
<dbReference type="SUPFAM" id="SSF118196">
    <property type="entry name" value="YaeB-like"/>
    <property type="match status" value="2"/>
</dbReference>
<keyword evidence="1" id="KW-0949">S-adenosyl-L-methionine</keyword>
<dbReference type="PANTHER" id="PTHR12818:SF0">
    <property type="entry name" value="TRNA (ADENINE(37)-N6)-METHYLTRANSFERASE"/>
    <property type="match status" value="1"/>
</dbReference>
<dbReference type="Proteomes" id="UP001634394">
    <property type="component" value="Unassembled WGS sequence"/>
</dbReference>
<dbReference type="Gene3D" id="3.30.2310.10">
    <property type="entry name" value="YaeB-like"/>
    <property type="match status" value="1"/>
</dbReference>
<dbReference type="AlphaFoldDB" id="A0ABD3W0D1"/>
<protein>
    <recommendedName>
        <fullName evidence="3">TsaA-like domain-containing protein</fullName>
    </recommendedName>
</protein>
<comment type="caution">
    <text evidence="4">The sequence shown here is derived from an EMBL/GenBank/DDBJ whole genome shotgun (WGS) entry which is preliminary data.</text>
</comment>
<feature type="domain" description="TsaA-like" evidence="3">
    <location>
        <begin position="1"/>
        <end position="139"/>
    </location>
</feature>
<organism evidence="4 5">
    <name type="scientific">Sinanodonta woodiana</name>
    <name type="common">Chinese pond mussel</name>
    <name type="synonym">Anodonta woodiana</name>
    <dbReference type="NCBI Taxonomy" id="1069815"/>
    <lineage>
        <taxon>Eukaryota</taxon>
        <taxon>Metazoa</taxon>
        <taxon>Spiralia</taxon>
        <taxon>Lophotrochozoa</taxon>
        <taxon>Mollusca</taxon>
        <taxon>Bivalvia</taxon>
        <taxon>Autobranchia</taxon>
        <taxon>Heteroconchia</taxon>
        <taxon>Palaeoheterodonta</taxon>
        <taxon>Unionida</taxon>
        <taxon>Unionoidea</taxon>
        <taxon>Unionidae</taxon>
        <taxon>Unioninae</taxon>
        <taxon>Sinanodonta</taxon>
    </lineage>
</organism>
<evidence type="ECO:0000313" key="5">
    <source>
        <dbReference type="Proteomes" id="UP001634394"/>
    </source>
</evidence>
<dbReference type="InterPro" id="IPR023370">
    <property type="entry name" value="TrmO-like_N"/>
</dbReference>
<dbReference type="InterPro" id="IPR036414">
    <property type="entry name" value="YaeB_N_sf"/>
</dbReference>
<evidence type="ECO:0000313" key="4">
    <source>
        <dbReference type="EMBL" id="KAL3866065.1"/>
    </source>
</evidence>
<dbReference type="InterPro" id="IPR036413">
    <property type="entry name" value="YaeB-like_sf"/>
</dbReference>
<name>A0ABD3W0D1_SINWO</name>
<gene>
    <name evidence="4" type="ORF">ACJMK2_043406</name>
</gene>
<dbReference type="FunFam" id="3.30.2310.10:FF:000002">
    <property type="entry name" value="tRNA methyltransferase O"/>
    <property type="match status" value="1"/>
</dbReference>
<dbReference type="CDD" id="cd09281">
    <property type="entry name" value="UPF0066"/>
    <property type="match status" value="1"/>
</dbReference>
<dbReference type="Gene3D" id="2.40.30.70">
    <property type="entry name" value="YaeB-like"/>
    <property type="match status" value="1"/>
</dbReference>
<dbReference type="PROSITE" id="PS01318">
    <property type="entry name" value="TSAA_1"/>
    <property type="match status" value="1"/>
</dbReference>
<dbReference type="Pfam" id="PF01980">
    <property type="entry name" value="TrmO_N"/>
    <property type="match status" value="1"/>
</dbReference>
<sequence>MRPIGYIQSPFYFKNGTPRQPTVCPQAHGTLTIEKSIFNNPDHSLLGLDKFSHIWIIFDFHKNNNQYTKAKVRPPRLNGQKVGVFSTRSPYRPNAIGLTLARIDKIIGSTLHVSGIDLLDGTPVLDIKPYIPEYDCPMFWPSQDSLDSVDNPEFDDCTKNVNDVMLPPGHCNDNYSPNSHECVDMDFSHQTKDIPEKIVLDKRLTGKEGDSPNENMAVVTRENELKDQNCENMYNSIPACISSFLKAKSDVLQPCSGDMEMITVSEDYMPCSMGNENCNHKPCCHHEEVEVNTSETAPIGDVKIASSQMKENKNMGGLVDGILQNVCNINNQDSSAVTVAKETEKTRDPCSYESIETELLKSSLSTAFQMMNSELTHQVSSGWISNPPISKLNVRFTPFTEFQLSLFSPMAENPEYRLKLLKSSKEAKSAIFNILGEDPRSVYRRQNCCDQLYYFAVDVIHVTCWFDEDVAEVVRIKPVSHVPHCNLSQAKD</sequence>
<dbReference type="PANTHER" id="PTHR12818">
    <property type="entry name" value="TRNA (ADENINE(37)-N6)-METHYLTRANSFERASE"/>
    <property type="match status" value="1"/>
</dbReference>
<dbReference type="InterPro" id="IPR040372">
    <property type="entry name" value="YaeB-like"/>
</dbReference>
<evidence type="ECO:0000256" key="1">
    <source>
        <dbReference type="ARBA" id="ARBA00022691"/>
    </source>
</evidence>